<evidence type="ECO:0000313" key="5">
    <source>
        <dbReference type="Proteomes" id="UP000011666"/>
    </source>
</evidence>
<comment type="caution">
    <text evidence="4">The sequence shown here is derived from an EMBL/GenBank/DDBJ whole genome shotgun (WGS) entry which is preliminary data.</text>
</comment>
<reference evidence="4 5" key="1">
    <citation type="submission" date="2013-01" db="EMBL/GenBank/DDBJ databases">
        <title>Whole genome shotgun sequence of Gordonia soli NBRC 108243.</title>
        <authorList>
            <person name="Isaki-Nakamura S."/>
            <person name="Hosoyama A."/>
            <person name="Tsuchikane K."/>
            <person name="Ando Y."/>
            <person name="Baba S."/>
            <person name="Ohji S."/>
            <person name="Hamada M."/>
            <person name="Tamura T."/>
            <person name="Yamazoe A."/>
            <person name="Yamazaki S."/>
            <person name="Fujita N."/>
        </authorList>
    </citation>
    <scope>NUCLEOTIDE SEQUENCE [LARGE SCALE GENOMIC DNA]</scope>
    <source>
        <strain evidence="4 5">NBRC 108243</strain>
    </source>
</reference>
<proteinExistence type="predicted"/>
<evidence type="ECO:0000259" key="3">
    <source>
        <dbReference type="Pfam" id="PF02470"/>
    </source>
</evidence>
<evidence type="ECO:0000256" key="2">
    <source>
        <dbReference type="SAM" id="Phobius"/>
    </source>
</evidence>
<name>M0QP03_9ACTN</name>
<dbReference type="PANTHER" id="PTHR33371:SF15">
    <property type="entry name" value="LIPOPROTEIN LPRN"/>
    <property type="match status" value="1"/>
</dbReference>
<evidence type="ECO:0000256" key="1">
    <source>
        <dbReference type="SAM" id="MobiDB-lite"/>
    </source>
</evidence>
<evidence type="ECO:0000313" key="4">
    <source>
        <dbReference type="EMBL" id="GAC70001.1"/>
    </source>
</evidence>
<dbReference type="EMBL" id="BANX01000030">
    <property type="protein sequence ID" value="GAC70001.1"/>
    <property type="molecule type" value="Genomic_DNA"/>
</dbReference>
<dbReference type="eggNOG" id="COG1463">
    <property type="taxonomic scope" value="Bacteria"/>
</dbReference>
<feature type="region of interest" description="Disordered" evidence="1">
    <location>
        <begin position="13"/>
        <end position="35"/>
    </location>
</feature>
<dbReference type="Proteomes" id="UP000011666">
    <property type="component" value="Unassembled WGS sequence"/>
</dbReference>
<dbReference type="InterPro" id="IPR052336">
    <property type="entry name" value="MlaD_Phospholipid_Transporter"/>
</dbReference>
<dbReference type="InterPro" id="IPR003399">
    <property type="entry name" value="Mce/MlaD"/>
</dbReference>
<keyword evidence="5" id="KW-1185">Reference proteome</keyword>
<protein>
    <submittedName>
        <fullName evidence="4">Mce family protein</fullName>
    </submittedName>
</protein>
<keyword evidence="2" id="KW-0472">Membrane</keyword>
<dbReference type="PANTHER" id="PTHR33371">
    <property type="entry name" value="INTERMEMBRANE PHOSPHOLIPID TRANSPORT SYSTEM BINDING PROTEIN MLAD-RELATED"/>
    <property type="match status" value="1"/>
</dbReference>
<dbReference type="AlphaFoldDB" id="M0QP03"/>
<feature type="transmembrane region" description="Helical" evidence="2">
    <location>
        <begin position="45"/>
        <end position="65"/>
    </location>
</feature>
<feature type="domain" description="Mce/MlaD" evidence="3">
    <location>
        <begin position="81"/>
        <end position="156"/>
    </location>
</feature>
<dbReference type="Pfam" id="PF02470">
    <property type="entry name" value="MlaD"/>
    <property type="match status" value="1"/>
</dbReference>
<gene>
    <name evidence="4" type="primary">mceE</name>
    <name evidence="4" type="ORF">GS4_30_00730</name>
</gene>
<accession>M0QP03</accession>
<dbReference type="STRING" id="1223545.GS4_30_00730"/>
<keyword evidence="2" id="KW-0812">Transmembrane</keyword>
<keyword evidence="2" id="KW-1133">Transmembrane helix</keyword>
<organism evidence="4 5">
    <name type="scientific">Gordonia soli NBRC 108243</name>
    <dbReference type="NCBI Taxonomy" id="1223545"/>
    <lineage>
        <taxon>Bacteria</taxon>
        <taxon>Bacillati</taxon>
        <taxon>Actinomycetota</taxon>
        <taxon>Actinomycetes</taxon>
        <taxon>Mycobacteriales</taxon>
        <taxon>Gordoniaceae</taxon>
        <taxon>Gordonia</taxon>
    </lineage>
</organism>
<sequence>MTRRTELLHTALRRPGPAMHPHGSRVSAFRVSTDGRERRSGRRGVLAVAVASMLLFSGCGVLPGLTVEQVPLPAPGGIGDSIEVHARFDNALNLPGRAKVKLNGTDVGQVTDIVAENYTAAVTMQISRSTAIPVGTGAELRQATPLGDVFVALLPPENPASAARIPAGGSLTGPTSAAATVEDLLVSLTGVVDSGSLNSLTSIISELSSAVSTNPDQLNGAVEGLTTAITKFNANAGRVDSALANTRVLTGQLAAGRAQIMASVNKLGPALNAVNNQMGLILSTLDKTDRVTSATNDFLNTNQGNMIEMLGHLSTVLAGLRDTATTLGPLADNMAKLTPKWAKSTASSAASVSAKVYFLSPGVGVDSASRLPELQDVDEGSAALQQTLTRLLARLTGTKGCCG</sequence>
<dbReference type="GO" id="GO:0005576">
    <property type="term" value="C:extracellular region"/>
    <property type="evidence" value="ECO:0007669"/>
    <property type="project" value="TreeGrafter"/>
</dbReference>